<evidence type="ECO:0000313" key="6">
    <source>
        <dbReference type="Proteomes" id="UP000288805"/>
    </source>
</evidence>
<dbReference type="Pfam" id="PF07725">
    <property type="entry name" value="LRR_3"/>
    <property type="match status" value="1"/>
</dbReference>
<proteinExistence type="predicted"/>
<dbReference type="Pfam" id="PF00931">
    <property type="entry name" value="NB-ARC"/>
    <property type="match status" value="1"/>
</dbReference>
<dbReference type="GO" id="GO:0006952">
    <property type="term" value="P:defense response"/>
    <property type="evidence" value="ECO:0007669"/>
    <property type="project" value="InterPro"/>
</dbReference>
<dbReference type="InterPro" id="IPR011713">
    <property type="entry name" value="Leu-rich_rpt_3"/>
</dbReference>
<accession>A0A438FVS0</accession>
<comment type="caution">
    <text evidence="5">The sequence shown here is derived from an EMBL/GenBank/DDBJ whole genome shotgun (WGS) entry which is preliminary data.</text>
</comment>
<feature type="region of interest" description="Disordered" evidence="3">
    <location>
        <begin position="637"/>
        <end position="657"/>
    </location>
</feature>
<name>A0A438FVS0_VITVI</name>
<protein>
    <submittedName>
        <fullName evidence="5">Disease resistance-like protein CSA1</fullName>
    </submittedName>
</protein>
<dbReference type="InterPro" id="IPR002182">
    <property type="entry name" value="NB-ARC"/>
</dbReference>
<dbReference type="SUPFAM" id="SSF52058">
    <property type="entry name" value="L domain-like"/>
    <property type="match status" value="1"/>
</dbReference>
<dbReference type="SUPFAM" id="SSF52540">
    <property type="entry name" value="P-loop containing nucleoside triphosphate hydrolases"/>
    <property type="match status" value="1"/>
</dbReference>
<dbReference type="InterPro" id="IPR044974">
    <property type="entry name" value="Disease_R_plants"/>
</dbReference>
<dbReference type="GO" id="GO:0043531">
    <property type="term" value="F:ADP binding"/>
    <property type="evidence" value="ECO:0007669"/>
    <property type="project" value="InterPro"/>
</dbReference>
<sequence>MLGKYESNIITKIIDKVVEALQHRDFRHDYLVGIDSRLEELESLIGTGFDDVRMVGVCGIGGIGKTAIGKVIYNLISYQFDCVSFLANVCKQSMPEVQKELLSHITGLFYKGLTVDEGINEIKNKLRQKKVLMVVDDVDSLTQLKYLVPNQDWLGEEREFVSRILDGAEQAITDLYNKSLLTFSNNKILMHPLLQQMGQEVVHQPCPQEPGKQSRLWRSEDVHRILRQNEGTDAIEGIFLDTSAAEPIEFTTEAFKMMNKLRLLKGIFLDTSPAEPIEFTTEAFKMMNKLRLLKVCRGHKCGSMVKNYEVHVSTDFEFPSSELRYLYWDEYPLESLPTNFHGEKLIELNLQNSKLRRLWEGSKPLEKLKVINLSHSQQLIQIPDFSDTPNLESLILEGGCTNLEKIPSSIWDLDSLVNLDLSHCSKLQELAEIPWNLYSLEYLNLESCKNLKSLPESLCNLKCLKILNVIGCSKLPDNLGNLECLEKLYASSSELISPQSDSSLAEKEIPDDICCLYSLRVLDLSGNLFLRVTDAISQLSKLRELGLRHCKSLLEIPELPSSLRVLDTHDCTGMKTLSSTSVLQWQRHCFKSAFLQEIQELKYRRLLSLPANGVSQGFSTVIPGSGELPEWISHQSIGSEGEPMDKSMDEPESSTSENATVNITQPYHLGCELTFLDGEIGFLDYLSCGSSCQCDHNDGVSESVWVTYYSNVAIKHRYRSDKPRHLMASFRGHVNGKPVKVNKCGIGLVDVDHNPLKLWDDLPIL</sequence>
<dbReference type="PANTHER" id="PTHR11017">
    <property type="entry name" value="LEUCINE-RICH REPEAT-CONTAINING PROTEIN"/>
    <property type="match status" value="1"/>
</dbReference>
<keyword evidence="1" id="KW-0433">Leucine-rich repeat</keyword>
<dbReference type="Gene3D" id="3.80.10.10">
    <property type="entry name" value="Ribonuclease Inhibitor"/>
    <property type="match status" value="2"/>
</dbReference>
<dbReference type="EMBL" id="QGNW01000726">
    <property type="protein sequence ID" value="RVW64057.1"/>
    <property type="molecule type" value="Genomic_DNA"/>
</dbReference>
<organism evidence="5 6">
    <name type="scientific">Vitis vinifera</name>
    <name type="common">Grape</name>
    <dbReference type="NCBI Taxonomy" id="29760"/>
    <lineage>
        <taxon>Eukaryota</taxon>
        <taxon>Viridiplantae</taxon>
        <taxon>Streptophyta</taxon>
        <taxon>Embryophyta</taxon>
        <taxon>Tracheophyta</taxon>
        <taxon>Spermatophyta</taxon>
        <taxon>Magnoliopsida</taxon>
        <taxon>eudicotyledons</taxon>
        <taxon>Gunneridae</taxon>
        <taxon>Pentapetalae</taxon>
        <taxon>rosids</taxon>
        <taxon>Vitales</taxon>
        <taxon>Vitaceae</taxon>
        <taxon>Viteae</taxon>
        <taxon>Vitis</taxon>
    </lineage>
</organism>
<evidence type="ECO:0000256" key="1">
    <source>
        <dbReference type="ARBA" id="ARBA00022614"/>
    </source>
</evidence>
<keyword evidence="2" id="KW-0677">Repeat</keyword>
<dbReference type="AlphaFoldDB" id="A0A438FVS0"/>
<dbReference type="PANTHER" id="PTHR11017:SF555">
    <property type="entry name" value="TIR-NBS-LRR RCT1-LIKE RESISTANCE PROTEIN"/>
    <property type="match status" value="1"/>
</dbReference>
<evidence type="ECO:0000256" key="3">
    <source>
        <dbReference type="SAM" id="MobiDB-lite"/>
    </source>
</evidence>
<dbReference type="PRINTS" id="PR00364">
    <property type="entry name" value="DISEASERSIST"/>
</dbReference>
<dbReference type="Proteomes" id="UP000288805">
    <property type="component" value="Unassembled WGS sequence"/>
</dbReference>
<reference evidence="5 6" key="1">
    <citation type="journal article" date="2018" name="PLoS Genet.">
        <title>Population sequencing reveals clonal diversity and ancestral inbreeding in the grapevine cultivar Chardonnay.</title>
        <authorList>
            <person name="Roach M.J."/>
            <person name="Johnson D.L."/>
            <person name="Bohlmann J."/>
            <person name="van Vuuren H.J."/>
            <person name="Jones S.J."/>
            <person name="Pretorius I.S."/>
            <person name="Schmidt S.A."/>
            <person name="Borneman A.R."/>
        </authorList>
    </citation>
    <scope>NUCLEOTIDE SEQUENCE [LARGE SCALE GENOMIC DNA]</scope>
    <source>
        <strain evidence="6">cv. Chardonnay</strain>
        <tissue evidence="5">Leaf</tissue>
    </source>
</reference>
<evidence type="ECO:0000259" key="4">
    <source>
        <dbReference type="Pfam" id="PF00931"/>
    </source>
</evidence>
<dbReference type="InterPro" id="IPR027417">
    <property type="entry name" value="P-loop_NTPase"/>
</dbReference>
<dbReference type="Gene3D" id="3.40.50.300">
    <property type="entry name" value="P-loop containing nucleotide triphosphate hydrolases"/>
    <property type="match status" value="1"/>
</dbReference>
<dbReference type="InterPro" id="IPR032675">
    <property type="entry name" value="LRR_dom_sf"/>
</dbReference>
<gene>
    <name evidence="5" type="primary">CSA1_28</name>
    <name evidence="5" type="ORF">CK203_051075</name>
</gene>
<evidence type="ECO:0000256" key="2">
    <source>
        <dbReference type="ARBA" id="ARBA00022737"/>
    </source>
</evidence>
<evidence type="ECO:0000313" key="5">
    <source>
        <dbReference type="EMBL" id="RVW64057.1"/>
    </source>
</evidence>
<feature type="domain" description="NB-ARC" evidence="4">
    <location>
        <begin position="50"/>
        <end position="140"/>
    </location>
</feature>